<gene>
    <name evidence="1" type="ORF">M378DRAFT_160908</name>
</gene>
<protein>
    <submittedName>
        <fullName evidence="1">Uncharacterized protein</fullName>
    </submittedName>
</protein>
<dbReference type="Proteomes" id="UP000054549">
    <property type="component" value="Unassembled WGS sequence"/>
</dbReference>
<dbReference type="EMBL" id="KN818236">
    <property type="protein sequence ID" value="KIL66440.1"/>
    <property type="molecule type" value="Genomic_DNA"/>
</dbReference>
<name>A0A0C2SSW8_AMAMK</name>
<dbReference type="AlphaFoldDB" id="A0A0C2SSW8"/>
<dbReference type="HOGENOM" id="CLU_2222555_0_0_1"/>
<reference evidence="1 2" key="1">
    <citation type="submission" date="2014-04" db="EMBL/GenBank/DDBJ databases">
        <title>Evolutionary Origins and Diversification of the Mycorrhizal Mutualists.</title>
        <authorList>
            <consortium name="DOE Joint Genome Institute"/>
            <consortium name="Mycorrhizal Genomics Consortium"/>
            <person name="Kohler A."/>
            <person name="Kuo A."/>
            <person name="Nagy L.G."/>
            <person name="Floudas D."/>
            <person name="Copeland A."/>
            <person name="Barry K.W."/>
            <person name="Cichocki N."/>
            <person name="Veneault-Fourrey C."/>
            <person name="LaButti K."/>
            <person name="Lindquist E.A."/>
            <person name="Lipzen A."/>
            <person name="Lundell T."/>
            <person name="Morin E."/>
            <person name="Murat C."/>
            <person name="Riley R."/>
            <person name="Ohm R."/>
            <person name="Sun H."/>
            <person name="Tunlid A."/>
            <person name="Henrissat B."/>
            <person name="Grigoriev I.V."/>
            <person name="Hibbett D.S."/>
            <person name="Martin F."/>
        </authorList>
    </citation>
    <scope>NUCLEOTIDE SEQUENCE [LARGE SCALE GENOMIC DNA]</scope>
    <source>
        <strain evidence="1 2">Koide BX008</strain>
    </source>
</reference>
<proteinExistence type="predicted"/>
<dbReference type="InParanoid" id="A0A0C2SSW8"/>
<evidence type="ECO:0000313" key="1">
    <source>
        <dbReference type="EMBL" id="KIL66440.1"/>
    </source>
</evidence>
<organism evidence="1 2">
    <name type="scientific">Amanita muscaria (strain Koide BX008)</name>
    <dbReference type="NCBI Taxonomy" id="946122"/>
    <lineage>
        <taxon>Eukaryota</taxon>
        <taxon>Fungi</taxon>
        <taxon>Dikarya</taxon>
        <taxon>Basidiomycota</taxon>
        <taxon>Agaricomycotina</taxon>
        <taxon>Agaricomycetes</taxon>
        <taxon>Agaricomycetidae</taxon>
        <taxon>Agaricales</taxon>
        <taxon>Pluteineae</taxon>
        <taxon>Amanitaceae</taxon>
        <taxon>Amanita</taxon>
    </lineage>
</organism>
<accession>A0A0C2SSW8</accession>
<evidence type="ECO:0000313" key="2">
    <source>
        <dbReference type="Proteomes" id="UP000054549"/>
    </source>
</evidence>
<sequence>MELKTSRGLDGTHQNSILFYISRLLLCPAGPGSTHVLPVWKAESQLQQVITCAESEDGVRRFDVPSFCGKVEKVGTIFYESPLLVVEDCCSYMGSKPVDVRGKDHQ</sequence>
<keyword evidence="2" id="KW-1185">Reference proteome</keyword>